<evidence type="ECO:0000313" key="1">
    <source>
        <dbReference type="EMBL" id="MFB9211059.1"/>
    </source>
</evidence>
<accession>A0ABV5J2K5</accession>
<dbReference type="EMBL" id="JBHMEW010000039">
    <property type="protein sequence ID" value="MFB9211059.1"/>
    <property type="molecule type" value="Genomic_DNA"/>
</dbReference>
<evidence type="ECO:0008006" key="3">
    <source>
        <dbReference type="Google" id="ProtNLM"/>
    </source>
</evidence>
<protein>
    <recommendedName>
        <fullName evidence="3">Cytochrome c domain-containing protein</fullName>
    </recommendedName>
</protein>
<dbReference type="Proteomes" id="UP001589654">
    <property type="component" value="Unassembled WGS sequence"/>
</dbReference>
<sequence length="116" mass="12970">MEKQLNFILSLFLMMFVIVQCNEKKIDSASMENLVMSESSFGGFESQIIWGEHLVLTSGCNNCHTLKKMTAHGPVLDTALLLSGRPSKMPGIDVDRKFMESKGFVVTWDLAEWVGP</sequence>
<gene>
    <name evidence="1" type="ORF">ACFFUR_04515</name>
</gene>
<proteinExistence type="predicted"/>
<evidence type="ECO:0000313" key="2">
    <source>
        <dbReference type="Proteomes" id="UP001589654"/>
    </source>
</evidence>
<dbReference type="RefSeq" id="WP_290249640.1">
    <property type="nucleotide sequence ID" value="NZ_JAUFQT010000002.1"/>
</dbReference>
<keyword evidence="2" id="KW-1185">Reference proteome</keyword>
<reference evidence="1 2" key="1">
    <citation type="submission" date="2024-09" db="EMBL/GenBank/DDBJ databases">
        <authorList>
            <person name="Sun Q."/>
            <person name="Mori K."/>
        </authorList>
    </citation>
    <scope>NUCLEOTIDE SEQUENCE [LARGE SCALE GENOMIC DNA]</scope>
    <source>
        <strain evidence="1 2">CECT 7682</strain>
    </source>
</reference>
<name>A0ABV5J2K5_9BACT</name>
<comment type="caution">
    <text evidence="1">The sequence shown here is derived from an EMBL/GenBank/DDBJ whole genome shotgun (WGS) entry which is preliminary data.</text>
</comment>
<organism evidence="1 2">
    <name type="scientific">Echinicola jeungdonensis</name>
    <dbReference type="NCBI Taxonomy" id="709343"/>
    <lineage>
        <taxon>Bacteria</taxon>
        <taxon>Pseudomonadati</taxon>
        <taxon>Bacteroidota</taxon>
        <taxon>Cytophagia</taxon>
        <taxon>Cytophagales</taxon>
        <taxon>Cyclobacteriaceae</taxon>
        <taxon>Echinicola</taxon>
    </lineage>
</organism>